<dbReference type="GO" id="GO:0043190">
    <property type="term" value="C:ATP-binding cassette (ABC) transporter complex"/>
    <property type="evidence" value="ECO:0007669"/>
    <property type="project" value="InterPro"/>
</dbReference>
<evidence type="ECO:0000259" key="4">
    <source>
        <dbReference type="Pfam" id="PF00496"/>
    </source>
</evidence>
<evidence type="ECO:0000313" key="5">
    <source>
        <dbReference type="EMBL" id="XCC97604.1"/>
    </source>
</evidence>
<dbReference type="GO" id="GO:1904680">
    <property type="term" value="F:peptide transmembrane transporter activity"/>
    <property type="evidence" value="ECO:0007669"/>
    <property type="project" value="TreeGrafter"/>
</dbReference>
<dbReference type="InterPro" id="IPR039424">
    <property type="entry name" value="SBP_5"/>
</dbReference>
<organism evidence="5">
    <name type="scientific">Alloyangia sp. H15</name>
    <dbReference type="NCBI Taxonomy" id="3029062"/>
    <lineage>
        <taxon>Bacteria</taxon>
        <taxon>Pseudomonadati</taxon>
        <taxon>Pseudomonadota</taxon>
        <taxon>Alphaproteobacteria</taxon>
        <taxon>Rhodobacterales</taxon>
        <taxon>Roseobacteraceae</taxon>
        <taxon>Alloyangia</taxon>
    </lineage>
</organism>
<dbReference type="PANTHER" id="PTHR30290:SF34">
    <property type="entry name" value="ABC TRANSPORTER, PERIPLASMIC OLIGO-PEPTIDE BINDING PROTEIN, PUTATIVE-RELATED"/>
    <property type="match status" value="1"/>
</dbReference>
<evidence type="ECO:0000256" key="3">
    <source>
        <dbReference type="SAM" id="SignalP"/>
    </source>
</evidence>
<comment type="similarity">
    <text evidence="2">Belongs to the bacterial solute-binding protein 5 family.</text>
</comment>
<comment type="subcellular location">
    <subcellularLocation>
        <location evidence="1">Periplasm</location>
    </subcellularLocation>
</comment>
<dbReference type="Gene3D" id="3.40.190.10">
    <property type="entry name" value="Periplasmic binding protein-like II"/>
    <property type="match status" value="1"/>
</dbReference>
<keyword evidence="5" id="KW-0614">Plasmid</keyword>
<dbReference type="PIRSF" id="PIRSF002741">
    <property type="entry name" value="MppA"/>
    <property type="match status" value="1"/>
</dbReference>
<name>A0AAU8ATC2_9RHOB</name>
<evidence type="ECO:0000256" key="1">
    <source>
        <dbReference type="ARBA" id="ARBA00004418"/>
    </source>
</evidence>
<feature type="domain" description="Solute-binding protein family 5" evidence="4">
    <location>
        <begin position="83"/>
        <end position="449"/>
    </location>
</feature>
<sequence>MTRHTPSRTMRIGAAMLTAALLSSTAMTAMADTPPNMLVIAQRIDDVKTMDPAESFEFTGADISRNVYEPLVDFDPLDLDAGYQPKLAESWEVSEDGTQITFKMADGHVFSTGNPVTAKDAEFSLRRAVLLNKTPSFILTQFGFTPENVEETIVAPDDKTLVLKLDKAYAVSFVLNCLTATIGGIVDMKAVMEHEVDGDMGNAWLRDNTVGSGPYKLASWKPNESYTLDLNPEFTGEAPAMKRVIVQHIQESATQRLQLERGDVDIARNLSPEDVAGLDGVAGVKVVDELRGRLMYWSANQKSEILSNPKVIEAMKYATDYKGMEDSFLKGQYVTQQAFLPKTFMGAIDDAPYSLDLEKAKALLTEAGYPDGFDVTIGVREAQDRIDIGQSLQNTWGQIGIKAELVVGTGAQTLDTYRARQHQVALEAWGPDYPDPNTNAGTFAYNPDNSDEAGATGLLAWRNAWALPEMSKETLAAVVEQDSDKRAKMYEDLQREFMATAPFAIMFQQIEQNAMKDGVEHFVAGGATTAVSYWAVTK</sequence>
<dbReference type="GO" id="GO:0030288">
    <property type="term" value="C:outer membrane-bounded periplasmic space"/>
    <property type="evidence" value="ECO:0007669"/>
    <property type="project" value="UniProtKB-ARBA"/>
</dbReference>
<dbReference type="InterPro" id="IPR030678">
    <property type="entry name" value="Peptide/Ni-bd"/>
</dbReference>
<dbReference type="RefSeq" id="WP_353476494.1">
    <property type="nucleotide sequence ID" value="NZ_CP123388.1"/>
</dbReference>
<dbReference type="PANTHER" id="PTHR30290">
    <property type="entry name" value="PERIPLASMIC BINDING COMPONENT OF ABC TRANSPORTER"/>
    <property type="match status" value="1"/>
</dbReference>
<dbReference type="Gene3D" id="3.10.105.10">
    <property type="entry name" value="Dipeptide-binding Protein, Domain 3"/>
    <property type="match status" value="1"/>
</dbReference>
<dbReference type="Gene3D" id="3.90.76.10">
    <property type="entry name" value="Dipeptide-binding Protein, Domain 1"/>
    <property type="match status" value="1"/>
</dbReference>
<dbReference type="SUPFAM" id="SSF53850">
    <property type="entry name" value="Periplasmic binding protein-like II"/>
    <property type="match status" value="1"/>
</dbReference>
<feature type="signal peptide" evidence="3">
    <location>
        <begin position="1"/>
        <end position="31"/>
    </location>
</feature>
<protein>
    <submittedName>
        <fullName evidence="5">ABC transporter substrate-binding protein</fullName>
    </submittedName>
</protein>
<dbReference type="GO" id="GO:0015833">
    <property type="term" value="P:peptide transport"/>
    <property type="evidence" value="ECO:0007669"/>
    <property type="project" value="TreeGrafter"/>
</dbReference>
<keyword evidence="3" id="KW-0732">Signal</keyword>
<geneLocation type="plasmid" evidence="5">
    <name>unnamed3</name>
</geneLocation>
<gene>
    <name evidence="5" type="ORF">PVT71_26625</name>
</gene>
<dbReference type="CDD" id="cd08512">
    <property type="entry name" value="PBP2_NikA_DppA_OppA_like_7"/>
    <property type="match status" value="1"/>
</dbReference>
<evidence type="ECO:0000256" key="2">
    <source>
        <dbReference type="ARBA" id="ARBA00005695"/>
    </source>
</evidence>
<proteinExistence type="inferred from homology"/>
<reference evidence="5" key="1">
    <citation type="submission" date="2023-02" db="EMBL/GenBank/DDBJ databases">
        <title>Description and genomic characterization of Salipiger bruguierae sp. nov., isolated from the sediment of mangrove plant Bruguiera sexangula.</title>
        <authorList>
            <person name="Long M."/>
        </authorList>
    </citation>
    <scope>NUCLEOTIDE SEQUENCE</scope>
    <source>
        <strain evidence="5">H15</strain>
        <plasmid evidence="5">unnamed3</plasmid>
    </source>
</reference>
<dbReference type="InterPro" id="IPR000914">
    <property type="entry name" value="SBP_5_dom"/>
</dbReference>
<accession>A0AAU8ATC2</accession>
<dbReference type="Pfam" id="PF00496">
    <property type="entry name" value="SBP_bac_5"/>
    <property type="match status" value="1"/>
</dbReference>
<feature type="chain" id="PRO_5043425863" evidence="3">
    <location>
        <begin position="32"/>
        <end position="538"/>
    </location>
</feature>
<dbReference type="AlphaFoldDB" id="A0AAU8ATC2"/>
<dbReference type="EMBL" id="CP123388">
    <property type="protein sequence ID" value="XCC97604.1"/>
    <property type="molecule type" value="Genomic_DNA"/>
</dbReference>